<feature type="transmembrane region" description="Helical" evidence="2">
    <location>
        <begin position="89"/>
        <end position="106"/>
    </location>
</feature>
<feature type="coiled-coil region" evidence="1">
    <location>
        <begin position="21"/>
        <end position="48"/>
    </location>
</feature>
<evidence type="ECO:0000256" key="1">
    <source>
        <dbReference type="SAM" id="Coils"/>
    </source>
</evidence>
<evidence type="ECO:0000313" key="3">
    <source>
        <dbReference type="EMBL" id="KAG5190603.1"/>
    </source>
</evidence>
<dbReference type="Proteomes" id="UP000664859">
    <property type="component" value="Unassembled WGS sequence"/>
</dbReference>
<keyword evidence="2" id="KW-0472">Membrane</keyword>
<evidence type="ECO:0000313" key="4">
    <source>
        <dbReference type="Proteomes" id="UP000664859"/>
    </source>
</evidence>
<proteinExistence type="predicted"/>
<dbReference type="AlphaFoldDB" id="A0A835ZCL9"/>
<dbReference type="EMBL" id="JAFCMP010000032">
    <property type="protein sequence ID" value="KAG5190603.1"/>
    <property type="molecule type" value="Genomic_DNA"/>
</dbReference>
<gene>
    <name evidence="3" type="ORF">JKP88DRAFT_285942</name>
</gene>
<sequence>MQRDAALALCKQVQLEAVNRRATLMGRLQTAQQLRTEAEERLSALVAHQSSEPSSRERLLSHLRRLGFASAIGWCAAALLSAAIARNNAFAACFGPVFTFGAAWALQRRGDV</sequence>
<reference evidence="3" key="1">
    <citation type="submission" date="2021-02" db="EMBL/GenBank/DDBJ databases">
        <title>First Annotated Genome of the Yellow-green Alga Tribonema minus.</title>
        <authorList>
            <person name="Mahan K.M."/>
        </authorList>
    </citation>
    <scope>NUCLEOTIDE SEQUENCE</scope>
    <source>
        <strain evidence="3">UTEX B ZZ1240</strain>
    </source>
</reference>
<evidence type="ECO:0000256" key="2">
    <source>
        <dbReference type="SAM" id="Phobius"/>
    </source>
</evidence>
<organism evidence="3 4">
    <name type="scientific">Tribonema minus</name>
    <dbReference type="NCBI Taxonomy" id="303371"/>
    <lineage>
        <taxon>Eukaryota</taxon>
        <taxon>Sar</taxon>
        <taxon>Stramenopiles</taxon>
        <taxon>Ochrophyta</taxon>
        <taxon>PX clade</taxon>
        <taxon>Xanthophyceae</taxon>
        <taxon>Tribonematales</taxon>
        <taxon>Tribonemataceae</taxon>
        <taxon>Tribonema</taxon>
    </lineage>
</organism>
<keyword evidence="1" id="KW-0175">Coiled coil</keyword>
<keyword evidence="4" id="KW-1185">Reference proteome</keyword>
<keyword evidence="2" id="KW-1133">Transmembrane helix</keyword>
<feature type="transmembrane region" description="Helical" evidence="2">
    <location>
        <begin position="66"/>
        <end position="83"/>
    </location>
</feature>
<protein>
    <submittedName>
        <fullName evidence="3">Uncharacterized protein</fullName>
    </submittedName>
</protein>
<accession>A0A835ZCL9</accession>
<keyword evidence="2" id="KW-0812">Transmembrane</keyword>
<comment type="caution">
    <text evidence="3">The sequence shown here is derived from an EMBL/GenBank/DDBJ whole genome shotgun (WGS) entry which is preliminary data.</text>
</comment>
<name>A0A835ZCL9_9STRA</name>